<dbReference type="InterPro" id="IPR053853">
    <property type="entry name" value="FitA-like_RHH"/>
</dbReference>
<accession>A0A809R2F6</accession>
<dbReference type="Pfam" id="PF22513">
    <property type="entry name" value="FitA-like_RHH"/>
    <property type="match status" value="1"/>
</dbReference>
<evidence type="ECO:0000313" key="3">
    <source>
        <dbReference type="Proteomes" id="UP000662914"/>
    </source>
</evidence>
<dbReference type="Proteomes" id="UP000662914">
    <property type="component" value="Chromosome"/>
</dbReference>
<dbReference type="KEGG" id="ddz:DSYM_24580"/>
<organism evidence="2 3">
    <name type="scientific">Candidatus Desulfobacillus denitrificans</name>
    <dbReference type="NCBI Taxonomy" id="2608985"/>
    <lineage>
        <taxon>Bacteria</taxon>
        <taxon>Pseudomonadati</taxon>
        <taxon>Pseudomonadota</taxon>
        <taxon>Betaproteobacteria</taxon>
        <taxon>Candidatus Desulfobacillus</taxon>
    </lineage>
</organism>
<name>A0A809R2F6_9PROT</name>
<evidence type="ECO:0000259" key="1">
    <source>
        <dbReference type="Pfam" id="PF22513"/>
    </source>
</evidence>
<reference evidence="2" key="1">
    <citation type="journal article" name="DNA Res.">
        <title>The physiological potential of anammox bacteria as revealed by their core genome structure.</title>
        <authorList>
            <person name="Okubo T."/>
            <person name="Toyoda A."/>
            <person name="Fukuhara K."/>
            <person name="Uchiyama I."/>
            <person name="Harigaya Y."/>
            <person name="Kuroiwa M."/>
            <person name="Suzuki T."/>
            <person name="Murakami Y."/>
            <person name="Suwa Y."/>
            <person name="Takami H."/>
        </authorList>
    </citation>
    <scope>NUCLEOTIDE SEQUENCE</scope>
    <source>
        <strain evidence="2">317325-3</strain>
    </source>
</reference>
<dbReference type="EMBL" id="AP021857">
    <property type="protein sequence ID" value="BBO21759.1"/>
    <property type="molecule type" value="Genomic_DNA"/>
</dbReference>
<dbReference type="Gene3D" id="1.10.1220.10">
    <property type="entry name" value="Met repressor-like"/>
    <property type="match status" value="1"/>
</dbReference>
<dbReference type="GO" id="GO:0006355">
    <property type="term" value="P:regulation of DNA-templated transcription"/>
    <property type="evidence" value="ECO:0007669"/>
    <property type="project" value="InterPro"/>
</dbReference>
<dbReference type="AlphaFoldDB" id="A0A809R2F6"/>
<proteinExistence type="predicted"/>
<dbReference type="InterPro" id="IPR013321">
    <property type="entry name" value="Arc_rbn_hlx_hlx"/>
</dbReference>
<sequence length="81" mass="9066">MANLTIRNLDDELKSLLRQQAARHGCSMEQEARDILRRAVQTQAAGPDFAQRIHRRFAGLKADALPIPKRRAARLPPAPKA</sequence>
<gene>
    <name evidence="2" type="ORF">DSYM_24580</name>
</gene>
<protein>
    <submittedName>
        <fullName evidence="2">Panthotenate metabolism flavoprotein</fullName>
    </submittedName>
</protein>
<evidence type="ECO:0000313" key="2">
    <source>
        <dbReference type="EMBL" id="BBO21759.1"/>
    </source>
</evidence>
<dbReference type="SUPFAM" id="SSF47598">
    <property type="entry name" value="Ribbon-helix-helix"/>
    <property type="match status" value="1"/>
</dbReference>
<dbReference type="InterPro" id="IPR010985">
    <property type="entry name" value="Ribbon_hlx_hlx"/>
</dbReference>
<feature type="domain" description="Antitoxin FitA-like ribbon-helix-helix" evidence="1">
    <location>
        <begin position="2"/>
        <end position="40"/>
    </location>
</feature>